<dbReference type="Gene3D" id="3.50.50.60">
    <property type="entry name" value="FAD/NAD(P)-binding domain"/>
    <property type="match status" value="1"/>
</dbReference>
<evidence type="ECO:0000259" key="10">
    <source>
        <dbReference type="Pfam" id="PF00724"/>
    </source>
</evidence>
<dbReference type="InterPro" id="IPR051793">
    <property type="entry name" value="NADH:flavin_oxidoreductase"/>
</dbReference>
<dbReference type="InterPro" id="IPR036188">
    <property type="entry name" value="FAD/NAD-bd_sf"/>
</dbReference>
<sequence>MGEESGLFRSLSLGKRQLKNRLVFGPHRTNRAEKHVLSDWHALYYGERARGGAGLIIVEGCSVLPSDYPYERALNICEKGAPEGYEKVARAVRPYDCLLVAQLNHYGGQAVSGFSGRESWAPSPVPEVNSGEVPKVMEEEDMEALVAGFAAGSEKIIGAGLDGIEINAGQFSLLRQFLSPLTNFRTDSYGGAPENRARLCLETLKRVRRQIGGEIILGLRLCGDEYAPWGGLTPEQSGAIARYLCEHAALDYIAVEVGSIFTVHMTMASMRVPENYAVGPAQVIKKEVNVPVCATGSIAGGDLAEQVVRDGIDMVDMTRPLIADPQLPLKYREGLQQKIRPCILCNQGCYTHLITNPPLSCAMNPRAGRESDPSRKKISPPLWRKKVFVIGAGPAGLEAAASAAARGHQVVLFEKEPIPGGRLRWAARIPGNGGFPRAIDYLFRTARDHGVEFRMDRAFSLDTLEEEAPDAIVLATGSKPAPVSLDVDADARIFRPEEVLEDSSKIRGNLMVVDLEGSWPALGTAVALADQAESVHIVTSDFFVGAQLAAKGEFVRLYQEACRYGIKFIPQTEVTRIRGNSMEVRDKFSLEKWSIGGIDGMILAAPNVPQNDLYQGLLGRGIEVWTAGDCVAPRNYGAAVREGFEAGSRI</sequence>
<feature type="domain" description="NADH:flavin oxidoreductase/NADH oxidase N-terminal" evidence="10">
    <location>
        <begin position="7"/>
        <end position="337"/>
    </location>
</feature>
<dbReference type="EMBL" id="CP017634">
    <property type="protein sequence ID" value="ATW24929.1"/>
    <property type="molecule type" value="Genomic_DNA"/>
</dbReference>
<keyword evidence="7" id="KW-0560">Oxidoreductase</keyword>
<accession>A0A3G1KR31</accession>
<evidence type="ECO:0000256" key="8">
    <source>
        <dbReference type="ARBA" id="ARBA00023004"/>
    </source>
</evidence>
<dbReference type="PANTHER" id="PTHR42917">
    <property type="entry name" value="2,4-DIENOYL-COA REDUCTASE"/>
    <property type="match status" value="1"/>
</dbReference>
<proteinExistence type="inferred from homology"/>
<evidence type="ECO:0000256" key="4">
    <source>
        <dbReference type="ARBA" id="ARBA00022630"/>
    </source>
</evidence>
<dbReference type="SUPFAM" id="SSF51395">
    <property type="entry name" value="FMN-linked oxidoreductases"/>
    <property type="match status" value="1"/>
</dbReference>
<evidence type="ECO:0000313" key="13">
    <source>
        <dbReference type="Proteomes" id="UP000323521"/>
    </source>
</evidence>
<dbReference type="KEGG" id="fwa:DCMF_09225"/>
<evidence type="ECO:0000256" key="5">
    <source>
        <dbReference type="ARBA" id="ARBA00022643"/>
    </source>
</evidence>
<evidence type="ECO:0000259" key="11">
    <source>
        <dbReference type="Pfam" id="PF07992"/>
    </source>
</evidence>
<comment type="similarity">
    <text evidence="3">In the N-terminal section; belongs to the NADH:flavin oxidoreductase/NADH oxidase family.</text>
</comment>
<keyword evidence="9" id="KW-0411">Iron-sulfur</keyword>
<dbReference type="Gene3D" id="3.20.20.70">
    <property type="entry name" value="Aldolase class I"/>
    <property type="match status" value="1"/>
</dbReference>
<dbReference type="PRINTS" id="PR00368">
    <property type="entry name" value="FADPNR"/>
</dbReference>
<dbReference type="Pfam" id="PF07992">
    <property type="entry name" value="Pyr_redox_2"/>
    <property type="match status" value="1"/>
</dbReference>
<evidence type="ECO:0000256" key="7">
    <source>
        <dbReference type="ARBA" id="ARBA00023002"/>
    </source>
</evidence>
<organism evidence="12 13">
    <name type="scientific">Formimonas warabiya</name>
    <dbReference type="NCBI Taxonomy" id="1761012"/>
    <lineage>
        <taxon>Bacteria</taxon>
        <taxon>Bacillati</taxon>
        <taxon>Bacillota</taxon>
        <taxon>Clostridia</taxon>
        <taxon>Eubacteriales</taxon>
        <taxon>Peptococcaceae</taxon>
        <taxon>Candidatus Formimonas</taxon>
    </lineage>
</organism>
<dbReference type="SUPFAM" id="SSF51905">
    <property type="entry name" value="FAD/NAD(P)-binding domain"/>
    <property type="match status" value="1"/>
</dbReference>
<dbReference type="RefSeq" id="WP_148134165.1">
    <property type="nucleotide sequence ID" value="NZ_CP017634.1"/>
</dbReference>
<reference evidence="12 13" key="1">
    <citation type="submission" date="2016-10" db="EMBL/GenBank/DDBJ databases">
        <title>Complete Genome Sequence of Peptococcaceae strain DCMF.</title>
        <authorList>
            <person name="Edwards R.J."/>
            <person name="Holland S.I."/>
            <person name="Deshpande N.P."/>
            <person name="Wong Y.K."/>
            <person name="Ertan H."/>
            <person name="Manefield M."/>
            <person name="Russell T.L."/>
            <person name="Lee M.J."/>
        </authorList>
    </citation>
    <scope>NUCLEOTIDE SEQUENCE [LARGE SCALE GENOMIC DNA]</scope>
    <source>
        <strain evidence="12 13">DCMF</strain>
    </source>
</reference>
<name>A0A3G1KR31_FORW1</name>
<dbReference type="InterPro" id="IPR001155">
    <property type="entry name" value="OxRdtase_FMN_N"/>
</dbReference>
<evidence type="ECO:0000313" key="12">
    <source>
        <dbReference type="EMBL" id="ATW24929.1"/>
    </source>
</evidence>
<dbReference type="PRINTS" id="PR00469">
    <property type="entry name" value="PNDRDTASEII"/>
</dbReference>
<keyword evidence="4" id="KW-0285">Flavoprotein</keyword>
<evidence type="ECO:0000256" key="3">
    <source>
        <dbReference type="ARBA" id="ARBA00011048"/>
    </source>
</evidence>
<dbReference type="AlphaFoldDB" id="A0A3G1KR31"/>
<evidence type="ECO:0000256" key="2">
    <source>
        <dbReference type="ARBA" id="ARBA00001966"/>
    </source>
</evidence>
<comment type="cofactor">
    <cofactor evidence="1">
        <name>FMN</name>
        <dbReference type="ChEBI" id="CHEBI:58210"/>
    </cofactor>
</comment>
<keyword evidence="13" id="KW-1185">Reference proteome</keyword>
<dbReference type="GO" id="GO:0051536">
    <property type="term" value="F:iron-sulfur cluster binding"/>
    <property type="evidence" value="ECO:0007669"/>
    <property type="project" value="UniProtKB-KW"/>
</dbReference>
<dbReference type="Proteomes" id="UP000323521">
    <property type="component" value="Chromosome"/>
</dbReference>
<feature type="domain" description="FAD/NAD(P)-binding" evidence="11">
    <location>
        <begin position="386"/>
        <end position="585"/>
    </location>
</feature>
<keyword evidence="6" id="KW-0479">Metal-binding</keyword>
<evidence type="ECO:0000256" key="1">
    <source>
        <dbReference type="ARBA" id="ARBA00001917"/>
    </source>
</evidence>
<dbReference type="SUPFAM" id="SSF51971">
    <property type="entry name" value="Nucleotide-binding domain"/>
    <property type="match status" value="1"/>
</dbReference>
<dbReference type="GO" id="GO:0010181">
    <property type="term" value="F:FMN binding"/>
    <property type="evidence" value="ECO:0007669"/>
    <property type="project" value="InterPro"/>
</dbReference>
<dbReference type="Gene3D" id="3.40.50.720">
    <property type="entry name" value="NAD(P)-binding Rossmann-like Domain"/>
    <property type="match status" value="1"/>
</dbReference>
<dbReference type="PANTHER" id="PTHR42917:SF2">
    <property type="entry name" value="2,4-DIENOYL-COA REDUCTASE [(2E)-ENOYL-COA-PRODUCING]"/>
    <property type="match status" value="1"/>
</dbReference>
<keyword evidence="5" id="KW-0288">FMN</keyword>
<gene>
    <name evidence="12" type="ORF">DCMF_09225</name>
</gene>
<dbReference type="GO" id="GO:0016491">
    <property type="term" value="F:oxidoreductase activity"/>
    <property type="evidence" value="ECO:0007669"/>
    <property type="project" value="UniProtKB-KW"/>
</dbReference>
<protein>
    <recommendedName>
        <fullName evidence="14">FAD-dependent oxidoreductase</fullName>
    </recommendedName>
</protein>
<dbReference type="InterPro" id="IPR013785">
    <property type="entry name" value="Aldolase_TIM"/>
</dbReference>
<evidence type="ECO:0000256" key="9">
    <source>
        <dbReference type="ARBA" id="ARBA00023014"/>
    </source>
</evidence>
<dbReference type="InterPro" id="IPR023753">
    <property type="entry name" value="FAD/NAD-binding_dom"/>
</dbReference>
<dbReference type="GO" id="GO:0046872">
    <property type="term" value="F:metal ion binding"/>
    <property type="evidence" value="ECO:0007669"/>
    <property type="project" value="UniProtKB-KW"/>
</dbReference>
<keyword evidence="8" id="KW-0408">Iron</keyword>
<comment type="cofactor">
    <cofactor evidence="2">
        <name>[4Fe-4S] cluster</name>
        <dbReference type="ChEBI" id="CHEBI:49883"/>
    </cofactor>
</comment>
<dbReference type="Pfam" id="PF00724">
    <property type="entry name" value="Oxidored_FMN"/>
    <property type="match status" value="1"/>
</dbReference>
<evidence type="ECO:0008006" key="14">
    <source>
        <dbReference type="Google" id="ProtNLM"/>
    </source>
</evidence>
<evidence type="ECO:0000256" key="6">
    <source>
        <dbReference type="ARBA" id="ARBA00022723"/>
    </source>
</evidence>
<dbReference type="OrthoDB" id="9772736at2"/>